<organism evidence="1 2">
    <name type="scientific">Pristionchus pacificus</name>
    <name type="common">Parasitic nematode worm</name>
    <dbReference type="NCBI Taxonomy" id="54126"/>
    <lineage>
        <taxon>Eukaryota</taxon>
        <taxon>Metazoa</taxon>
        <taxon>Ecdysozoa</taxon>
        <taxon>Nematoda</taxon>
        <taxon>Chromadorea</taxon>
        <taxon>Rhabditida</taxon>
        <taxon>Rhabditina</taxon>
        <taxon>Diplogasteromorpha</taxon>
        <taxon>Diplogasteroidea</taxon>
        <taxon>Neodiplogasteridae</taxon>
        <taxon>Pristionchus</taxon>
    </lineage>
</organism>
<dbReference type="Proteomes" id="UP000005239">
    <property type="component" value="Unassembled WGS sequence"/>
</dbReference>
<name>A0A2A6BQX1_PRIPA</name>
<evidence type="ECO:0000313" key="1">
    <source>
        <dbReference type="EnsemblMetazoa" id="PPA00750.1"/>
    </source>
</evidence>
<reference evidence="1" key="2">
    <citation type="submission" date="2022-06" db="UniProtKB">
        <authorList>
            <consortium name="EnsemblMetazoa"/>
        </authorList>
    </citation>
    <scope>IDENTIFICATION</scope>
    <source>
        <strain evidence="1">PS312</strain>
    </source>
</reference>
<proteinExistence type="predicted"/>
<evidence type="ECO:0000313" key="2">
    <source>
        <dbReference type="Proteomes" id="UP000005239"/>
    </source>
</evidence>
<reference evidence="2" key="1">
    <citation type="journal article" date="2008" name="Nat. Genet.">
        <title>The Pristionchus pacificus genome provides a unique perspective on nematode lifestyle and parasitism.</title>
        <authorList>
            <person name="Dieterich C."/>
            <person name="Clifton S.W."/>
            <person name="Schuster L.N."/>
            <person name="Chinwalla A."/>
            <person name="Delehaunty K."/>
            <person name="Dinkelacker I."/>
            <person name="Fulton L."/>
            <person name="Fulton R."/>
            <person name="Godfrey J."/>
            <person name="Minx P."/>
            <person name="Mitreva M."/>
            <person name="Roeseler W."/>
            <person name="Tian H."/>
            <person name="Witte H."/>
            <person name="Yang S.P."/>
            <person name="Wilson R.K."/>
            <person name="Sommer R.J."/>
        </authorList>
    </citation>
    <scope>NUCLEOTIDE SEQUENCE [LARGE SCALE GENOMIC DNA]</scope>
    <source>
        <strain evidence="2">PS312</strain>
    </source>
</reference>
<gene>
    <name evidence="1" type="primary">WBGene00090304</name>
</gene>
<protein>
    <submittedName>
        <fullName evidence="1">Uncharacterized protein</fullName>
    </submittedName>
</protein>
<dbReference type="EnsemblMetazoa" id="PPA00750.1">
    <property type="protein sequence ID" value="PPA00750.1"/>
    <property type="gene ID" value="WBGene00090304"/>
</dbReference>
<keyword evidence="2" id="KW-1185">Reference proteome</keyword>
<accession>A0A8R1U2Q4</accession>
<sequence length="101" mass="10755">MNYLPLLSLLVLVGFTAAASNETCCKSDIAKESERNLFDPPLESCNSTTTFVCTGATMIVINEKTGIAASTGGKAIAELYCIGENWVTAHGKRVNSIACRH</sequence>
<dbReference type="AlphaFoldDB" id="A0A2A6BQX1"/>
<accession>A0A2A6BQX1</accession>